<dbReference type="KEGG" id="kfl:Kfla_0016"/>
<keyword evidence="2" id="KW-1185">Reference proteome</keyword>
<proteinExistence type="predicted"/>
<dbReference type="RefSeq" id="WP_012917704.1">
    <property type="nucleotide sequence ID" value="NC_013729.1"/>
</dbReference>
<dbReference type="eggNOG" id="ENOG502ZN11">
    <property type="taxonomic scope" value="Bacteria"/>
</dbReference>
<dbReference type="AlphaFoldDB" id="D2PQG0"/>
<reference evidence="2" key="1">
    <citation type="submission" date="2009-09" db="EMBL/GenBank/DDBJ databases">
        <title>The complete genome of Kribbella flavida DSM 17836.</title>
        <authorList>
            <consortium name="US DOE Joint Genome Institute (JGI-PGF)"/>
            <person name="Lucas S."/>
            <person name="Copeland A."/>
            <person name="Lapidus A."/>
            <person name="Glavina del Rio T."/>
            <person name="Dalin E."/>
            <person name="Tice H."/>
            <person name="Bruce D."/>
            <person name="Goodwin L."/>
            <person name="Pitluck S."/>
            <person name="Kyrpides N."/>
            <person name="Mavromatis K."/>
            <person name="Ivanova N."/>
            <person name="Saunders E."/>
            <person name="Brettin T."/>
            <person name="Detter J.C."/>
            <person name="Han C."/>
            <person name="Larimer F."/>
            <person name="Land M."/>
            <person name="Hauser L."/>
            <person name="Markowitz V."/>
            <person name="Cheng J.-F."/>
            <person name="Hugenholtz P."/>
            <person name="Woyke T."/>
            <person name="Wu D."/>
            <person name="Pukall R."/>
            <person name="Klenk H.-P."/>
            <person name="Eisen J.A."/>
        </authorList>
    </citation>
    <scope>NUCLEOTIDE SEQUENCE [LARGE SCALE GENOMIC DNA]</scope>
    <source>
        <strain evidence="2">DSM 17836 / JCM 10339 / NBRC 14399</strain>
    </source>
</reference>
<evidence type="ECO:0000313" key="2">
    <source>
        <dbReference type="Proteomes" id="UP000007967"/>
    </source>
</evidence>
<evidence type="ECO:0000313" key="1">
    <source>
        <dbReference type="EMBL" id="ADB29147.1"/>
    </source>
</evidence>
<dbReference type="OrthoDB" id="4554014at2"/>
<organism evidence="1 2">
    <name type="scientific">Kribbella flavida (strain DSM 17836 / JCM 10339 / NBRC 14399)</name>
    <dbReference type="NCBI Taxonomy" id="479435"/>
    <lineage>
        <taxon>Bacteria</taxon>
        <taxon>Bacillati</taxon>
        <taxon>Actinomycetota</taxon>
        <taxon>Actinomycetes</taxon>
        <taxon>Propionibacteriales</taxon>
        <taxon>Kribbellaceae</taxon>
        <taxon>Kribbella</taxon>
    </lineage>
</organism>
<protein>
    <submittedName>
        <fullName evidence="1">Uncharacterized protein</fullName>
    </submittedName>
</protein>
<sequence length="88" mass="9427">MIEGAAILLVGLVTGYLAGRRSRRPEPLTGAAVCSCHHPRGQHLDGKGPCQADNKQSVNGVQVFLSCPCQLYDGPEPLPQFYAPEIQP</sequence>
<name>D2PQG0_KRIFD</name>
<gene>
    <name evidence="1" type="ordered locus">Kfla_0016</name>
</gene>
<reference evidence="1 2" key="2">
    <citation type="journal article" date="2010" name="Stand. Genomic Sci.">
        <title>Complete genome sequence of Kribbella flavida type strain (IFO 14399).</title>
        <authorList>
            <person name="Pukall R."/>
            <person name="Lapidus A."/>
            <person name="Glavina Del Rio T."/>
            <person name="Copeland A."/>
            <person name="Tice H."/>
            <person name="Cheng J.-F."/>
            <person name="Lucas S."/>
            <person name="Chen F."/>
            <person name="Nolan M."/>
            <person name="LaButti K."/>
            <person name="Pati A."/>
            <person name="Ivanova N."/>
            <person name="Mavrommatis K."/>
            <person name="Mikhailova N."/>
            <person name="Pitluck S."/>
            <person name="Bruce D."/>
            <person name="Goodwin L."/>
            <person name="Land M."/>
            <person name="Hauser L."/>
            <person name="Chang Y.-J."/>
            <person name="Jeffries C.D."/>
            <person name="Chen A."/>
            <person name="Palaniappan K."/>
            <person name="Chain P."/>
            <person name="Rohde M."/>
            <person name="Goeker M."/>
            <person name="Bristow J."/>
            <person name="Eisen J.A."/>
            <person name="Markowitz V."/>
            <person name="Hugenholtz P."/>
            <person name="Kyrpides N.C."/>
            <person name="Klenk H.-P."/>
            <person name="Brettin T."/>
        </authorList>
    </citation>
    <scope>NUCLEOTIDE SEQUENCE [LARGE SCALE GENOMIC DNA]</scope>
    <source>
        <strain evidence="2">DSM 17836 / JCM 10339 / NBRC 14399</strain>
    </source>
</reference>
<dbReference type="EMBL" id="CP001736">
    <property type="protein sequence ID" value="ADB29147.1"/>
    <property type="molecule type" value="Genomic_DNA"/>
</dbReference>
<dbReference type="Proteomes" id="UP000007967">
    <property type="component" value="Chromosome"/>
</dbReference>
<accession>D2PQG0</accession>
<dbReference type="HOGENOM" id="CLU_2331633_0_0_11"/>